<dbReference type="FunFam" id="3.40.850.10:FF:000042">
    <property type="entry name" value="Kinesin family member 14"/>
    <property type="match status" value="1"/>
</dbReference>
<dbReference type="CDD" id="cd01365">
    <property type="entry name" value="KISc_KIF1A_KIF1B"/>
    <property type="match status" value="1"/>
</dbReference>
<evidence type="ECO:0000256" key="9">
    <source>
        <dbReference type="ARBA" id="ARBA00023054"/>
    </source>
</evidence>
<keyword evidence="8 15" id="KW-0067">ATP-binding</keyword>
<dbReference type="InterPro" id="IPR056523">
    <property type="entry name" value="4HB_KIF14"/>
</dbReference>
<keyword evidence="10 15" id="KW-0505">Motor protein</keyword>
<dbReference type="GO" id="GO:0005819">
    <property type="term" value="C:spindle"/>
    <property type="evidence" value="ECO:0007669"/>
    <property type="project" value="UniProtKB-SubCell"/>
</dbReference>
<feature type="compositionally biased region" description="Basic and acidic residues" evidence="17">
    <location>
        <begin position="1455"/>
        <end position="1471"/>
    </location>
</feature>
<dbReference type="InterPro" id="IPR032405">
    <property type="entry name" value="Kinesin_assoc"/>
</dbReference>
<feature type="domain" description="Kinesin motor" evidence="18">
    <location>
        <begin position="370"/>
        <end position="713"/>
    </location>
</feature>
<evidence type="ECO:0000313" key="19">
    <source>
        <dbReference type="Ensembl" id="ENSCAFP00845030730.1"/>
    </source>
</evidence>
<protein>
    <recommendedName>
        <fullName evidence="14">Kinesin-like protein KIF14</fullName>
    </recommendedName>
</protein>
<dbReference type="PANTHER" id="PTHR47117:SF7">
    <property type="entry name" value="KINESIN-LIKE PROTEIN KIF14"/>
    <property type="match status" value="1"/>
</dbReference>
<comment type="subunit">
    <text evidence="13">Directly interacts with PRC1 within a complex also containing KIF4A, KIF20A and KIF23; targets to the central spindle. Directly interacts with CIT depending on the activation state of the kinase (stronger interaction with the kinase-dead form); targets to the midbody. Interacts with ARRB2; the interaction is detected in the nucleus upon OR1D2 stimulation. Interacts with AKT1; the interaction is detected in the plasma membrane upon INS stimulation and promotes AKT1 phosphorylation. Interacts with SVIL; at midbody during cytokinesis. Interacts with RADIL (via PDZ domain); recruits RADIL to the microtubule network restricting RADIL from interaction with activated RAP1A.</text>
</comment>
<dbReference type="InterPro" id="IPR036961">
    <property type="entry name" value="Kinesin_motor_dom_sf"/>
</dbReference>
<feature type="region of interest" description="Disordered" evidence="17">
    <location>
        <begin position="1455"/>
        <end position="1502"/>
    </location>
</feature>
<evidence type="ECO:0000256" key="2">
    <source>
        <dbReference type="ARBA" id="ARBA00004186"/>
    </source>
</evidence>
<dbReference type="PRINTS" id="PR00380">
    <property type="entry name" value="KINESINHEAVY"/>
</dbReference>
<dbReference type="Pfam" id="PF23313">
    <property type="entry name" value="4HB_KIF14"/>
    <property type="match status" value="1"/>
</dbReference>
<dbReference type="Pfam" id="PF00498">
    <property type="entry name" value="FHA"/>
    <property type="match status" value="1"/>
</dbReference>
<dbReference type="InterPro" id="IPR001752">
    <property type="entry name" value="Kinesin_motor_dom"/>
</dbReference>
<evidence type="ECO:0000256" key="15">
    <source>
        <dbReference type="PROSITE-ProRule" id="PRU00283"/>
    </source>
</evidence>
<keyword evidence="4" id="KW-0963">Cytoplasm</keyword>
<dbReference type="Gene3D" id="2.60.200.20">
    <property type="match status" value="1"/>
</dbReference>
<sequence length="1502" mass="169378">MSIYTTYNKNNSNILGIPSSQRSSPLNVLTHSSRRKLHLNSDMSKCENDDPLLKSASKIRDINSTYVISACKETGDVPLTPNPTGRLALQRRVTRNKESSLCGRELGDSTEKTAETRLTLQRRAKTESVAKWKTARTESVAKWKTAQTDCVAKWKTTQNVGSATEKDCASLEASTNVTIVNKDKNSFVASSVPLAKDPKDIEMMADEKHKETFSKALPGASENVALKYLRNSAPTDSQSQTKVVPSGHLATKPLQSKLNTKVPGTGALHHGSIGKDMAKHSNKFESLEKTPTKYIVGHKLTPRCGTPQLTSPAASILKNRMPSLQVKKPRSSVLANERERSQENILPLEEEITGQYTSIETDPLKVENSQVTVAVRVRPFSKREMVEKACQVVFMNGEEITVEHPDMKQVYNFIYNIGFWSFDECHPNYASQTTVYETLAVPLLERAFEGYNTCLFAYGQTGSGKSYTMMGLNEEPGIIPRFCEDIFAQVAKKQTQEVSFHLEMSFFEVYNEKIHDLLVCKGENGQRKQPLRVREHPVSGPYVEALSMNVVNSYSDIQSWLELGNKQRATAATGMNDKSSRSHSVFTLVMTQTKTESVDGEEHDHRITSRINLIDLAGSERCSTAQTSGDRLKEGVSINKSLLTLGKVISALSEQANGKRVFIPYRESVLTWLLKESLGGNSKTAMIATISPAASNIEETLNTLRYASQARMIVNIAKVNEDMNAKLIRELKAEIEKLKAAQRNNRNIDPERYRLCRQEITSLRMKLHQQERDMTEMQRAWKEKLEQAERRKLQETKELQKAGITFQMDNHLPNLVNLNEDPQLSEMLLYMIKEGMTTVGKYKPNSSHDIQLSGVLIADDHCTIKNFDGIVSIIPIGEAKTYINGKHILESTVLHHGDRVILGGDHYFRFNHPVEVQKGKRPSGGDTLTNEGPKDFEFAKNELLMAQRSQLEAEIKEAHLKAKEEMMQGIQIAKEMAQQELSSQKAAYESKIKALEAELIEESQRKKMQEINNQKANDKIEELEKTKQRLEQEIYVNKKRLEMETLAAKQALEDHSIRHARILEALETEKENFFNNKFKKCYVFGRHDVSDKGSSSDICVRVRNLQLGISTFWSLEKFESKVEPDITNVPVSSFSRRRSRSLMKNRRISGCLYDIQAHPIQSLHSSHSSGLMEKSSTIYSSSAESFLPGICKELIGSSLDFLGQSYDEEKTMADSLINNFLKIYHGLFAISKAHEEQDEESPDNLFSSDRAAQALTIQVTCAFEQLVVLIKHWLDDTLPCTSTARLEEELRQEVKKLGGYLQLFLQVTKQMKAKATELIGCLENMFAEWKTKSFRTQLQQNSGYQDVKKMVNFAPEFLKLKHCLEQTIQIIISALRGCHSDKNLLQNCVESLCSLAKDFHDDLSMCSTSLDNCEKRIPQVGHGGLESVVKSLLLCLESEERPDLLKSWETCNQNTREEGQQSKSSRTDSVRNKGVPKRVYELHGSSPAGTSEESTPRRIQWV</sequence>
<dbReference type="InterPro" id="IPR000253">
    <property type="entry name" value="FHA_dom"/>
</dbReference>
<organism evidence="19 20">
    <name type="scientific">Canis lupus familiaris</name>
    <name type="common">Dog</name>
    <name type="synonym">Canis familiaris</name>
    <dbReference type="NCBI Taxonomy" id="9615"/>
    <lineage>
        <taxon>Eukaryota</taxon>
        <taxon>Metazoa</taxon>
        <taxon>Chordata</taxon>
        <taxon>Craniata</taxon>
        <taxon>Vertebrata</taxon>
        <taxon>Euteleostomi</taxon>
        <taxon>Mammalia</taxon>
        <taxon>Eutheria</taxon>
        <taxon>Laurasiatheria</taxon>
        <taxon>Carnivora</taxon>
        <taxon>Caniformia</taxon>
        <taxon>Canidae</taxon>
        <taxon>Canis</taxon>
    </lineage>
</organism>
<dbReference type="SMART" id="SM00240">
    <property type="entry name" value="FHA"/>
    <property type="match status" value="1"/>
</dbReference>
<dbReference type="GO" id="GO:0008017">
    <property type="term" value="F:microtubule binding"/>
    <property type="evidence" value="ECO:0007669"/>
    <property type="project" value="InterPro"/>
</dbReference>
<dbReference type="SUPFAM" id="SSF52540">
    <property type="entry name" value="P-loop containing nucleoside triphosphate hydrolases"/>
    <property type="match status" value="1"/>
</dbReference>
<evidence type="ECO:0000256" key="1">
    <source>
        <dbReference type="ARBA" id="ARBA00004123"/>
    </source>
</evidence>
<keyword evidence="6" id="KW-0493">Microtubule</keyword>
<dbReference type="SMART" id="SM00129">
    <property type="entry name" value="KISc"/>
    <property type="match status" value="1"/>
</dbReference>
<dbReference type="Pfam" id="PF16183">
    <property type="entry name" value="Kinesin_assoc"/>
    <property type="match status" value="1"/>
</dbReference>
<dbReference type="InterPro" id="IPR027417">
    <property type="entry name" value="P-loop_NTPase"/>
</dbReference>
<dbReference type="GO" id="GO:0003777">
    <property type="term" value="F:microtubule motor activity"/>
    <property type="evidence" value="ECO:0007669"/>
    <property type="project" value="InterPro"/>
</dbReference>
<evidence type="ECO:0000256" key="17">
    <source>
        <dbReference type="SAM" id="MobiDB-lite"/>
    </source>
</evidence>
<dbReference type="GeneTree" id="ENSGT00940000156834"/>
<feature type="binding site" evidence="15">
    <location>
        <begin position="459"/>
        <end position="466"/>
    </location>
    <ligand>
        <name>ATP</name>
        <dbReference type="ChEBI" id="CHEBI:30616"/>
    </ligand>
</feature>
<accession>A0A8I3PAU0</accession>
<name>A0A8I3PAU0_CANLF</name>
<comment type="subcellular location">
    <subcellularLocation>
        <location evidence="2">Cytoplasm</location>
        <location evidence="2">Cytoskeleton</location>
        <location evidence="2">Spindle</location>
    </subcellularLocation>
    <subcellularLocation>
        <location evidence="3">Midbody</location>
    </subcellularLocation>
    <subcellularLocation>
        <location evidence="1">Nucleus</location>
    </subcellularLocation>
</comment>
<evidence type="ECO:0000256" key="10">
    <source>
        <dbReference type="ARBA" id="ARBA00023175"/>
    </source>
</evidence>
<dbReference type="Proteomes" id="UP000805418">
    <property type="component" value="Chromosome 7"/>
</dbReference>
<dbReference type="GO" id="GO:0007018">
    <property type="term" value="P:microtubule-based movement"/>
    <property type="evidence" value="ECO:0007669"/>
    <property type="project" value="InterPro"/>
</dbReference>
<dbReference type="Ensembl" id="ENSCAFT00845039235.1">
    <property type="protein sequence ID" value="ENSCAFP00845030730.1"/>
    <property type="gene ID" value="ENSCAFG00845021665.1"/>
</dbReference>
<dbReference type="SUPFAM" id="SSF49879">
    <property type="entry name" value="SMAD/FHA domain"/>
    <property type="match status" value="1"/>
</dbReference>
<dbReference type="GO" id="GO:0043066">
    <property type="term" value="P:negative regulation of apoptotic process"/>
    <property type="evidence" value="ECO:0007669"/>
    <property type="project" value="UniProtKB-ARBA"/>
</dbReference>
<dbReference type="GO" id="GO:0030496">
    <property type="term" value="C:midbody"/>
    <property type="evidence" value="ECO:0007669"/>
    <property type="project" value="UniProtKB-SubCell"/>
</dbReference>
<evidence type="ECO:0000256" key="16">
    <source>
        <dbReference type="SAM" id="Coils"/>
    </source>
</evidence>
<keyword evidence="12" id="KW-0539">Nucleus</keyword>
<dbReference type="InterPro" id="IPR008984">
    <property type="entry name" value="SMAD_FHA_dom_sf"/>
</dbReference>
<reference evidence="19" key="3">
    <citation type="submission" date="2025-09" db="UniProtKB">
        <authorList>
            <consortium name="Ensembl"/>
        </authorList>
    </citation>
    <scope>IDENTIFICATION</scope>
    <source>
        <strain evidence="19">Boxer</strain>
    </source>
</reference>
<dbReference type="GO" id="GO:0005524">
    <property type="term" value="F:ATP binding"/>
    <property type="evidence" value="ECO:0007669"/>
    <property type="project" value="UniProtKB-UniRule"/>
</dbReference>
<dbReference type="PROSITE" id="PS00411">
    <property type="entry name" value="KINESIN_MOTOR_1"/>
    <property type="match status" value="1"/>
</dbReference>
<reference evidence="19" key="1">
    <citation type="submission" date="2020-03" db="EMBL/GenBank/DDBJ databases">
        <title>Long-read based genome assembly of a Labrador retriever dog.</title>
        <authorList>
            <person name="Eory L."/>
            <person name="Zhang W."/>
            <person name="Schoenebeck J."/>
        </authorList>
    </citation>
    <scope>NUCLEOTIDE SEQUENCE [LARGE SCALE GENOMIC DNA]</scope>
    <source>
        <strain evidence="19">Labrador retriever</strain>
    </source>
</reference>
<keyword evidence="20" id="KW-1185">Reference proteome</keyword>
<evidence type="ECO:0000256" key="6">
    <source>
        <dbReference type="ARBA" id="ARBA00022701"/>
    </source>
</evidence>
<evidence type="ECO:0000256" key="8">
    <source>
        <dbReference type="ARBA" id="ARBA00022840"/>
    </source>
</evidence>
<evidence type="ECO:0000256" key="11">
    <source>
        <dbReference type="ARBA" id="ARBA00023212"/>
    </source>
</evidence>
<dbReference type="FunFam" id="2.60.200.20:FF:000020">
    <property type="entry name" value="Kinesin family member 14"/>
    <property type="match status" value="1"/>
</dbReference>
<keyword evidence="11" id="KW-0206">Cytoskeleton</keyword>
<dbReference type="CDD" id="cd22707">
    <property type="entry name" value="FHA_KIF14"/>
    <property type="match status" value="1"/>
</dbReference>
<dbReference type="OrthoDB" id="3176171at2759"/>
<comment type="similarity">
    <text evidence="15">Belongs to the TRAFAC class myosin-kinesin ATPase superfamily. Kinesin family.</text>
</comment>
<dbReference type="GO" id="GO:0005634">
    <property type="term" value="C:nucleus"/>
    <property type="evidence" value="ECO:0007669"/>
    <property type="project" value="UniProtKB-SubCell"/>
</dbReference>
<feature type="coiled-coil region" evidence="16">
    <location>
        <begin position="724"/>
        <end position="805"/>
    </location>
</feature>
<evidence type="ECO:0000256" key="12">
    <source>
        <dbReference type="ARBA" id="ARBA00023242"/>
    </source>
</evidence>
<keyword evidence="5" id="KW-0597">Phosphoprotein</keyword>
<dbReference type="Pfam" id="PF00225">
    <property type="entry name" value="Kinesin"/>
    <property type="match status" value="1"/>
</dbReference>
<keyword evidence="9 16" id="KW-0175">Coiled coil</keyword>
<dbReference type="Gene3D" id="3.40.850.10">
    <property type="entry name" value="Kinesin motor domain"/>
    <property type="match status" value="1"/>
</dbReference>
<evidence type="ECO:0000256" key="14">
    <source>
        <dbReference type="ARBA" id="ARBA00073220"/>
    </source>
</evidence>
<proteinExistence type="inferred from homology"/>
<keyword evidence="7 15" id="KW-0547">Nucleotide-binding</keyword>
<evidence type="ECO:0000313" key="20">
    <source>
        <dbReference type="Proteomes" id="UP000805418"/>
    </source>
</evidence>
<dbReference type="PROSITE" id="PS50067">
    <property type="entry name" value="KINESIN_MOTOR_2"/>
    <property type="match status" value="1"/>
</dbReference>
<reference evidence="19" key="2">
    <citation type="submission" date="2025-08" db="UniProtKB">
        <authorList>
            <consortium name="Ensembl"/>
        </authorList>
    </citation>
    <scope>IDENTIFICATION</scope>
    <source>
        <strain evidence="19">Boxer</strain>
    </source>
</reference>
<evidence type="ECO:0000256" key="7">
    <source>
        <dbReference type="ARBA" id="ARBA00022741"/>
    </source>
</evidence>
<evidence type="ECO:0000256" key="5">
    <source>
        <dbReference type="ARBA" id="ARBA00022553"/>
    </source>
</evidence>
<evidence type="ECO:0000256" key="13">
    <source>
        <dbReference type="ARBA" id="ARBA00064520"/>
    </source>
</evidence>
<dbReference type="InterPro" id="IPR019821">
    <property type="entry name" value="Kinesin_motor_CS"/>
</dbReference>
<dbReference type="PANTHER" id="PTHR47117">
    <property type="entry name" value="STAR-RELATED LIPID TRANSFER PROTEIN 9"/>
    <property type="match status" value="1"/>
</dbReference>
<feature type="coiled-coil region" evidence="16">
    <location>
        <begin position="941"/>
        <end position="1040"/>
    </location>
</feature>
<evidence type="ECO:0000256" key="4">
    <source>
        <dbReference type="ARBA" id="ARBA00022490"/>
    </source>
</evidence>
<evidence type="ECO:0000259" key="18">
    <source>
        <dbReference type="PROSITE" id="PS50067"/>
    </source>
</evidence>
<gene>
    <name evidence="19" type="primary">KIF14</name>
</gene>
<dbReference type="GO" id="GO:0005874">
    <property type="term" value="C:microtubule"/>
    <property type="evidence" value="ECO:0007669"/>
    <property type="project" value="UniProtKB-KW"/>
</dbReference>
<evidence type="ECO:0000256" key="3">
    <source>
        <dbReference type="ARBA" id="ARBA00004214"/>
    </source>
</evidence>